<protein>
    <recommendedName>
        <fullName evidence="1">Spondin domain-containing protein</fullName>
    </recommendedName>
</protein>
<proteinExistence type="predicted"/>
<evidence type="ECO:0000313" key="3">
    <source>
        <dbReference type="Proteomes" id="UP000218209"/>
    </source>
</evidence>
<dbReference type="NCBIfam" id="NF038123">
    <property type="entry name" value="NF038123_dom"/>
    <property type="match status" value="1"/>
</dbReference>
<dbReference type="PANTHER" id="PTHR11311">
    <property type="entry name" value="SPONDIN"/>
    <property type="match status" value="1"/>
</dbReference>
<dbReference type="Gene3D" id="2.60.40.2130">
    <property type="entry name" value="F-spondin domain"/>
    <property type="match status" value="1"/>
</dbReference>
<organism evidence="2 3">
    <name type="scientific">Porphyra umbilicalis</name>
    <name type="common">Purple laver</name>
    <name type="synonym">Red alga</name>
    <dbReference type="NCBI Taxonomy" id="2786"/>
    <lineage>
        <taxon>Eukaryota</taxon>
        <taxon>Rhodophyta</taxon>
        <taxon>Bangiophyceae</taxon>
        <taxon>Bangiales</taxon>
        <taxon>Bangiaceae</taxon>
        <taxon>Porphyra</taxon>
    </lineage>
</organism>
<feature type="domain" description="Spondin" evidence="1">
    <location>
        <begin position="1"/>
        <end position="186"/>
    </location>
</feature>
<accession>A0A1X6NZ81</accession>
<evidence type="ECO:0000313" key="2">
    <source>
        <dbReference type="EMBL" id="OSX73912.1"/>
    </source>
</evidence>
<keyword evidence="3" id="KW-1185">Reference proteome</keyword>
<name>A0A1X6NZ81_PORUM</name>
<sequence length="227" mass="24149">MCSGKQAYQVTLKLNWSGATHPRSYPEGGHFSPPTAAIHSSRYQMWAPGSFASQGIQNVAETGDPAVLREELGAYEAARHVASWDGTGAPTESGVVTVKLNVTADGAAGAVYASGATMLFPSPDWFTGFYNVRLCRYGRWVGRTGGKLRFWDSGTDSGREHLSEDEATEPPTTIFSLQNGRFPAFGRGWATTRSAPCRGRGSGWGGLGRRGVVGDGRVAFGTHSLSA</sequence>
<reference evidence="2 3" key="1">
    <citation type="submission" date="2017-03" db="EMBL/GenBank/DDBJ databases">
        <title>WGS assembly of Porphyra umbilicalis.</title>
        <authorList>
            <person name="Brawley S.H."/>
            <person name="Blouin N.A."/>
            <person name="Ficko-Blean E."/>
            <person name="Wheeler G.L."/>
            <person name="Lohr M."/>
            <person name="Goodson H.V."/>
            <person name="Jenkins J.W."/>
            <person name="Blaby-Haas C.E."/>
            <person name="Helliwell K.E."/>
            <person name="Chan C."/>
            <person name="Marriage T."/>
            <person name="Bhattacharya D."/>
            <person name="Klein A.S."/>
            <person name="Badis Y."/>
            <person name="Brodie J."/>
            <person name="Cao Y."/>
            <person name="Collen J."/>
            <person name="Dittami S.M."/>
            <person name="Gachon C.M."/>
            <person name="Green B.R."/>
            <person name="Karpowicz S."/>
            <person name="Kim J.W."/>
            <person name="Kudahl U."/>
            <person name="Lin S."/>
            <person name="Michel G."/>
            <person name="Mittag M."/>
            <person name="Olson B.J."/>
            <person name="Pangilinan J."/>
            <person name="Peng Y."/>
            <person name="Qiu H."/>
            <person name="Shu S."/>
            <person name="Singer J.T."/>
            <person name="Smith A.G."/>
            <person name="Sprecher B.N."/>
            <person name="Wagner V."/>
            <person name="Wang W."/>
            <person name="Wang Z.-Y."/>
            <person name="Yan J."/>
            <person name="Yarish C."/>
            <person name="Zoeuner-Riek S."/>
            <person name="Zhuang Y."/>
            <person name="Zou Y."/>
            <person name="Lindquist E.A."/>
            <person name="Grimwood J."/>
            <person name="Barry K."/>
            <person name="Rokhsar D.S."/>
            <person name="Schmutz J."/>
            <person name="Stiller J.W."/>
            <person name="Grossman A.R."/>
            <person name="Prochnik S.E."/>
        </authorList>
    </citation>
    <scope>NUCLEOTIDE SEQUENCE [LARGE SCALE GENOMIC DNA]</scope>
    <source>
        <strain evidence="2">4086291</strain>
    </source>
</reference>
<dbReference type="OrthoDB" id="6090599at2759"/>
<dbReference type="GO" id="GO:0007155">
    <property type="term" value="P:cell adhesion"/>
    <property type="evidence" value="ECO:0007669"/>
    <property type="project" value="TreeGrafter"/>
</dbReference>
<dbReference type="EMBL" id="KV918973">
    <property type="protein sequence ID" value="OSX73912.1"/>
    <property type="molecule type" value="Genomic_DNA"/>
</dbReference>
<dbReference type="GO" id="GO:0031012">
    <property type="term" value="C:extracellular matrix"/>
    <property type="evidence" value="ECO:0007669"/>
    <property type="project" value="TreeGrafter"/>
</dbReference>
<dbReference type="PANTHER" id="PTHR11311:SF15">
    <property type="entry name" value="SPONDIN-2"/>
    <property type="match status" value="1"/>
</dbReference>
<dbReference type="PROSITE" id="PS51020">
    <property type="entry name" value="SPONDIN"/>
    <property type="match status" value="1"/>
</dbReference>
<evidence type="ECO:0000259" key="1">
    <source>
        <dbReference type="PROSITE" id="PS51020"/>
    </source>
</evidence>
<dbReference type="InterPro" id="IPR038678">
    <property type="entry name" value="Spondin_N_sf"/>
</dbReference>
<dbReference type="AlphaFoldDB" id="A0A1X6NZ81"/>
<dbReference type="Proteomes" id="UP000218209">
    <property type="component" value="Unassembled WGS sequence"/>
</dbReference>
<dbReference type="Pfam" id="PF06468">
    <property type="entry name" value="Spond_N"/>
    <property type="match status" value="1"/>
</dbReference>
<dbReference type="InterPro" id="IPR009465">
    <property type="entry name" value="Spondin_N"/>
</dbReference>
<gene>
    <name evidence="2" type="ORF">BU14_0320s0023</name>
</gene>
<dbReference type="InterPro" id="IPR051418">
    <property type="entry name" value="Spondin/Thrombospondin_T1"/>
</dbReference>